<feature type="binding site" evidence="19">
    <location>
        <begin position="132"/>
        <end position="133"/>
    </location>
    <ligand>
        <name>NAD(+)</name>
        <dbReference type="ChEBI" id="CHEBI:57540"/>
    </ligand>
</feature>
<feature type="binding site" evidence="19">
    <location>
        <begin position="108"/>
        <end position="112"/>
    </location>
    <ligand>
        <name>NAD(+)</name>
        <dbReference type="ChEBI" id="CHEBI:57540"/>
    </ligand>
</feature>
<dbReference type="PANTHER" id="PTHR43622:SF7">
    <property type="entry name" value="3-DEHYDROQUINATE SYNTHASE, CHLOROPLASTIC"/>
    <property type="match status" value="1"/>
</dbReference>
<feature type="binding site" evidence="19">
    <location>
        <position position="145"/>
    </location>
    <ligand>
        <name>NAD(+)</name>
        <dbReference type="ChEBI" id="CHEBI:57540"/>
    </ligand>
</feature>
<comment type="similarity">
    <text evidence="7 19">Belongs to the sugar phosphate cyclases superfamily. Dehydroquinate synthase family.</text>
</comment>
<dbReference type="AlphaFoldDB" id="A0A8J6XQV2"/>
<dbReference type="InterPro" id="IPR056179">
    <property type="entry name" value="DHQS_C"/>
</dbReference>
<keyword evidence="10 19" id="KW-0963">Cytoplasm</keyword>
<keyword evidence="18 19" id="KW-0170">Cobalt</keyword>
<keyword evidence="17 19" id="KW-0456">Lyase</keyword>
<dbReference type="Gene3D" id="1.20.1090.10">
    <property type="entry name" value="Dehydroquinate synthase-like - alpha domain"/>
    <property type="match status" value="1"/>
</dbReference>
<evidence type="ECO:0000256" key="6">
    <source>
        <dbReference type="ARBA" id="ARBA00004661"/>
    </source>
</evidence>
<evidence type="ECO:0000256" key="14">
    <source>
        <dbReference type="ARBA" id="ARBA00022833"/>
    </source>
</evidence>
<comment type="cofactor">
    <cofactor evidence="2 19">
        <name>NAD(+)</name>
        <dbReference type="ChEBI" id="CHEBI:57540"/>
    </cofactor>
</comment>
<dbReference type="Pfam" id="PF01761">
    <property type="entry name" value="DHQ_synthase"/>
    <property type="match status" value="1"/>
</dbReference>
<dbReference type="Proteomes" id="UP000648239">
    <property type="component" value="Unassembled WGS sequence"/>
</dbReference>
<dbReference type="CDD" id="cd08195">
    <property type="entry name" value="DHQS"/>
    <property type="match status" value="1"/>
</dbReference>
<evidence type="ECO:0000256" key="19">
    <source>
        <dbReference type="HAMAP-Rule" id="MF_00110"/>
    </source>
</evidence>
<protein>
    <recommendedName>
        <fullName evidence="9 19">3-dehydroquinate synthase</fullName>
        <shortName evidence="19">DHQS</shortName>
        <ecNumber evidence="8 19">4.2.3.4</ecNumber>
    </recommendedName>
</protein>
<proteinExistence type="inferred from homology"/>
<keyword evidence="13 19" id="KW-0547">Nucleotide-binding</keyword>
<sequence length="365" mass="38237">MRTIEIRSGLPVESICPVHLGPDAPGRLVQDLARAGYGRTVLISDSNVAPLHADQLTAAAAAAGVQTDLLTFPAGERFKTRETKADIEDRLANLKVGRDGAIVALGGGVTGDLAGFVAATWSRGIPVYQVPTSLLAMADAAIGGKTALDLPGAKNRIGAFHTPEGVYIDPSYLKTLPADRFTSGLAEVVKYGVIADPGILSVLEERFQAVREPDSPVLLDLLVSCVRIKAAVVQEDPLEAGRRAVLNFGHTVAHALEAVSGYDIDHGEAVAVGMVVEGRLAADITGFPGEELERLEQCLVHAGLPVKLPQGFDPAEILEAAGADKKNREGRIRCALPVRLGEMIPGPDPTVAVNLPSLRAALAAD</sequence>
<evidence type="ECO:0000256" key="10">
    <source>
        <dbReference type="ARBA" id="ARBA00022490"/>
    </source>
</evidence>
<dbReference type="InterPro" id="IPR030963">
    <property type="entry name" value="DHQ_synth_fam"/>
</dbReference>
<feature type="domain" description="3-dehydroquinate synthase C-terminal" evidence="21">
    <location>
        <begin position="184"/>
        <end position="327"/>
    </location>
</feature>
<evidence type="ECO:0000256" key="5">
    <source>
        <dbReference type="ARBA" id="ARBA00004496"/>
    </source>
</evidence>
<feature type="domain" description="3-dehydroquinate synthase N-terminal" evidence="20">
    <location>
        <begin position="71"/>
        <end position="182"/>
    </location>
</feature>
<dbReference type="GO" id="GO:0003856">
    <property type="term" value="F:3-dehydroquinate synthase activity"/>
    <property type="evidence" value="ECO:0007669"/>
    <property type="project" value="UniProtKB-UniRule"/>
</dbReference>
<dbReference type="GO" id="GO:0009073">
    <property type="term" value="P:aromatic amino acid family biosynthetic process"/>
    <property type="evidence" value="ECO:0007669"/>
    <property type="project" value="UniProtKB-KW"/>
</dbReference>
<dbReference type="HAMAP" id="MF_00110">
    <property type="entry name" value="DHQ_synthase"/>
    <property type="match status" value="1"/>
</dbReference>
<dbReference type="NCBIfam" id="TIGR01357">
    <property type="entry name" value="aroB"/>
    <property type="match status" value="1"/>
</dbReference>
<feature type="binding site" evidence="19">
    <location>
        <position position="266"/>
    </location>
    <ligand>
        <name>Zn(2+)</name>
        <dbReference type="ChEBI" id="CHEBI:29105"/>
    </ligand>
</feature>
<dbReference type="InterPro" id="IPR050071">
    <property type="entry name" value="Dehydroquinate_synthase"/>
</dbReference>
<dbReference type="EMBL" id="JACXWD010000003">
    <property type="protein sequence ID" value="MBD3866847.1"/>
    <property type="molecule type" value="Genomic_DNA"/>
</dbReference>
<name>A0A8J6XQV2_9BACT</name>
<evidence type="ECO:0000256" key="13">
    <source>
        <dbReference type="ARBA" id="ARBA00022741"/>
    </source>
</evidence>
<evidence type="ECO:0000259" key="20">
    <source>
        <dbReference type="Pfam" id="PF01761"/>
    </source>
</evidence>
<evidence type="ECO:0000256" key="17">
    <source>
        <dbReference type="ARBA" id="ARBA00023239"/>
    </source>
</evidence>
<dbReference type="GO" id="GO:0008652">
    <property type="term" value="P:amino acid biosynthetic process"/>
    <property type="evidence" value="ECO:0007669"/>
    <property type="project" value="UniProtKB-KW"/>
</dbReference>
<gene>
    <name evidence="19 22" type="primary">aroB</name>
    <name evidence="22" type="ORF">IFK94_01880</name>
</gene>
<evidence type="ECO:0000256" key="4">
    <source>
        <dbReference type="ARBA" id="ARBA00003485"/>
    </source>
</evidence>
<dbReference type="GO" id="GO:0009423">
    <property type="term" value="P:chorismate biosynthetic process"/>
    <property type="evidence" value="ECO:0007669"/>
    <property type="project" value="UniProtKB-UniRule"/>
</dbReference>
<evidence type="ECO:0000256" key="11">
    <source>
        <dbReference type="ARBA" id="ARBA00022605"/>
    </source>
</evidence>
<evidence type="ECO:0000313" key="23">
    <source>
        <dbReference type="Proteomes" id="UP000648239"/>
    </source>
</evidence>
<dbReference type="FunFam" id="3.40.50.1970:FF:000007">
    <property type="entry name" value="Pentafunctional AROM polypeptide"/>
    <property type="match status" value="1"/>
</dbReference>
<dbReference type="UniPathway" id="UPA00053">
    <property type="reaction ID" value="UER00085"/>
</dbReference>
<keyword evidence="16 19" id="KW-0057">Aromatic amino acid biosynthesis</keyword>
<dbReference type="GO" id="GO:0005737">
    <property type="term" value="C:cytoplasm"/>
    <property type="evidence" value="ECO:0007669"/>
    <property type="project" value="UniProtKB-SubCell"/>
</dbReference>
<feature type="binding site" evidence="19">
    <location>
        <position position="187"/>
    </location>
    <ligand>
        <name>Zn(2+)</name>
        <dbReference type="ChEBI" id="CHEBI:29105"/>
    </ligand>
</feature>
<evidence type="ECO:0000313" key="22">
    <source>
        <dbReference type="EMBL" id="MBD3866847.1"/>
    </source>
</evidence>
<evidence type="ECO:0000256" key="16">
    <source>
        <dbReference type="ARBA" id="ARBA00023141"/>
    </source>
</evidence>
<keyword evidence="14 19" id="KW-0862">Zinc</keyword>
<comment type="cofactor">
    <cofactor evidence="19">
        <name>Co(2+)</name>
        <dbReference type="ChEBI" id="CHEBI:48828"/>
    </cofactor>
    <cofactor evidence="19">
        <name>Zn(2+)</name>
        <dbReference type="ChEBI" id="CHEBI:29105"/>
    </cofactor>
    <text evidence="19">Binds 1 divalent metal cation per subunit. Can use either Co(2+) or Zn(2+).</text>
</comment>
<keyword evidence="12 19" id="KW-0479">Metal-binding</keyword>
<comment type="subcellular location">
    <subcellularLocation>
        <location evidence="5 19">Cytoplasm</location>
    </subcellularLocation>
</comment>
<dbReference type="SUPFAM" id="SSF56796">
    <property type="entry name" value="Dehydroquinate synthase-like"/>
    <property type="match status" value="1"/>
</dbReference>
<evidence type="ECO:0000256" key="9">
    <source>
        <dbReference type="ARBA" id="ARBA00017684"/>
    </source>
</evidence>
<dbReference type="GO" id="GO:0046872">
    <property type="term" value="F:metal ion binding"/>
    <property type="evidence" value="ECO:0007669"/>
    <property type="project" value="UniProtKB-KW"/>
</dbReference>
<dbReference type="PANTHER" id="PTHR43622">
    <property type="entry name" value="3-DEHYDROQUINATE SYNTHASE"/>
    <property type="match status" value="1"/>
</dbReference>
<dbReference type="Pfam" id="PF24621">
    <property type="entry name" value="DHQS_C"/>
    <property type="match status" value="1"/>
</dbReference>
<accession>A0A8J6XQV2</accession>
<dbReference type="InterPro" id="IPR016037">
    <property type="entry name" value="DHQ_synth_AroB"/>
</dbReference>
<comment type="caution">
    <text evidence="19">Lacks conserved residue(s) required for the propagation of feature annotation.</text>
</comment>
<comment type="catalytic activity">
    <reaction evidence="1 19">
        <text>7-phospho-2-dehydro-3-deoxy-D-arabino-heptonate = 3-dehydroquinate + phosphate</text>
        <dbReference type="Rhea" id="RHEA:21968"/>
        <dbReference type="ChEBI" id="CHEBI:32364"/>
        <dbReference type="ChEBI" id="CHEBI:43474"/>
        <dbReference type="ChEBI" id="CHEBI:58394"/>
        <dbReference type="EC" id="4.2.3.4"/>
    </reaction>
</comment>
<feature type="binding site" evidence="19">
    <location>
        <position position="154"/>
    </location>
    <ligand>
        <name>NAD(+)</name>
        <dbReference type="ChEBI" id="CHEBI:57540"/>
    </ligand>
</feature>
<evidence type="ECO:0000256" key="1">
    <source>
        <dbReference type="ARBA" id="ARBA00001393"/>
    </source>
</evidence>
<dbReference type="GO" id="GO:0000166">
    <property type="term" value="F:nucleotide binding"/>
    <property type="evidence" value="ECO:0007669"/>
    <property type="project" value="UniProtKB-KW"/>
</dbReference>
<feature type="binding site" evidence="19">
    <location>
        <position position="250"/>
    </location>
    <ligand>
        <name>Zn(2+)</name>
        <dbReference type="ChEBI" id="CHEBI:29105"/>
    </ligand>
</feature>
<organism evidence="22 23">
    <name type="scientific">Candidatus Polarisedimenticola svalbardensis</name>
    <dbReference type="NCBI Taxonomy" id="2886004"/>
    <lineage>
        <taxon>Bacteria</taxon>
        <taxon>Pseudomonadati</taxon>
        <taxon>Acidobacteriota</taxon>
        <taxon>Candidatus Polarisedimenticolia</taxon>
        <taxon>Candidatus Polarisedimenticolales</taxon>
        <taxon>Candidatus Polarisedimenticolaceae</taxon>
        <taxon>Candidatus Polarisedimenticola</taxon>
    </lineage>
</organism>
<dbReference type="EC" id="4.2.3.4" evidence="8 19"/>
<comment type="caution">
    <text evidence="22">The sequence shown here is derived from an EMBL/GenBank/DDBJ whole genome shotgun (WGS) entry which is preliminary data.</text>
</comment>
<reference evidence="22 23" key="1">
    <citation type="submission" date="2020-08" db="EMBL/GenBank/DDBJ databases">
        <title>Acidobacteriota in marine sediments use diverse sulfur dissimilation pathways.</title>
        <authorList>
            <person name="Wasmund K."/>
        </authorList>
    </citation>
    <scope>NUCLEOTIDE SEQUENCE [LARGE SCALE GENOMIC DNA]</scope>
    <source>
        <strain evidence="22">MAG AM4</strain>
    </source>
</reference>
<keyword evidence="15 19" id="KW-0520">NAD</keyword>
<dbReference type="Gene3D" id="3.40.50.1970">
    <property type="match status" value="1"/>
</dbReference>
<evidence type="ECO:0000256" key="7">
    <source>
        <dbReference type="ARBA" id="ARBA00005412"/>
    </source>
</evidence>
<evidence type="ECO:0000256" key="3">
    <source>
        <dbReference type="ARBA" id="ARBA00001947"/>
    </source>
</evidence>
<evidence type="ECO:0000256" key="8">
    <source>
        <dbReference type="ARBA" id="ARBA00013031"/>
    </source>
</evidence>
<comment type="cofactor">
    <cofactor evidence="3">
        <name>Zn(2+)</name>
        <dbReference type="ChEBI" id="CHEBI:29105"/>
    </cofactor>
</comment>
<evidence type="ECO:0000256" key="2">
    <source>
        <dbReference type="ARBA" id="ARBA00001911"/>
    </source>
</evidence>
<dbReference type="PIRSF" id="PIRSF001455">
    <property type="entry name" value="DHQ_synth"/>
    <property type="match status" value="1"/>
</dbReference>
<evidence type="ECO:0000256" key="18">
    <source>
        <dbReference type="ARBA" id="ARBA00023285"/>
    </source>
</evidence>
<comment type="function">
    <text evidence="4 19">Catalyzes the conversion of 3-deoxy-D-arabino-heptulosonate 7-phosphate (DAHP) to dehydroquinate (DHQ).</text>
</comment>
<evidence type="ECO:0000256" key="15">
    <source>
        <dbReference type="ARBA" id="ARBA00023027"/>
    </source>
</evidence>
<keyword evidence="11 19" id="KW-0028">Amino-acid biosynthesis</keyword>
<dbReference type="InterPro" id="IPR030960">
    <property type="entry name" value="DHQS/DOIS_N"/>
</dbReference>
<evidence type="ECO:0000259" key="21">
    <source>
        <dbReference type="Pfam" id="PF24621"/>
    </source>
</evidence>
<comment type="pathway">
    <text evidence="6 19">Metabolic intermediate biosynthesis; chorismate biosynthesis; chorismate from D-erythrose 4-phosphate and phosphoenolpyruvate: step 2/7.</text>
</comment>
<evidence type="ECO:0000256" key="12">
    <source>
        <dbReference type="ARBA" id="ARBA00022723"/>
    </source>
</evidence>